<dbReference type="InterPro" id="IPR036047">
    <property type="entry name" value="F-box-like_dom_sf"/>
</dbReference>
<name>A9NR82_PICSI</name>
<organism evidence="1">
    <name type="scientific">Picea sitchensis</name>
    <name type="common">Sitka spruce</name>
    <name type="synonym">Pinus sitchensis</name>
    <dbReference type="NCBI Taxonomy" id="3332"/>
    <lineage>
        <taxon>Eukaryota</taxon>
        <taxon>Viridiplantae</taxon>
        <taxon>Streptophyta</taxon>
        <taxon>Embryophyta</taxon>
        <taxon>Tracheophyta</taxon>
        <taxon>Spermatophyta</taxon>
        <taxon>Pinopsida</taxon>
        <taxon>Pinidae</taxon>
        <taxon>Conifers I</taxon>
        <taxon>Pinales</taxon>
        <taxon>Pinaceae</taxon>
        <taxon>Picea</taxon>
    </lineage>
</organism>
<dbReference type="SUPFAM" id="SSF81383">
    <property type="entry name" value="F-box domain"/>
    <property type="match status" value="1"/>
</dbReference>
<dbReference type="Gene3D" id="1.20.1280.50">
    <property type="match status" value="1"/>
</dbReference>
<dbReference type="AlphaFoldDB" id="A9NR82"/>
<accession>A9NR82</accession>
<dbReference type="EMBL" id="EF083808">
    <property type="protein sequence ID" value="ABK23143.1"/>
    <property type="molecule type" value="mRNA"/>
</dbReference>
<protein>
    <recommendedName>
        <fullName evidence="2">F-box domain-containing protein</fullName>
    </recommendedName>
</protein>
<evidence type="ECO:0008006" key="2">
    <source>
        <dbReference type="Google" id="ProtNLM"/>
    </source>
</evidence>
<proteinExistence type="evidence at transcript level"/>
<evidence type="ECO:0000313" key="1">
    <source>
        <dbReference type="EMBL" id="ABK23143.1"/>
    </source>
</evidence>
<sequence>MELDEDLPMEENNDFLQRLNADMARNVLQYLEAPADIAHFAAVSRSWRQFGMLH</sequence>
<reference evidence="1" key="1">
    <citation type="journal article" date="2008" name="BMC Genomics">
        <title>A conifer genomics resource of 200,000 spruce (Picea spp.) ESTs and 6,464 high-quality, sequence-finished full-length cDNAs for Sitka spruce (Picea sitchensis).</title>
        <authorList>
            <person name="Ralph S.G."/>
            <person name="Chun H.J."/>
            <person name="Kolosova N."/>
            <person name="Cooper D."/>
            <person name="Oddy C."/>
            <person name="Ritland C.E."/>
            <person name="Kirkpatrick R."/>
            <person name="Moore R."/>
            <person name="Barber S."/>
            <person name="Holt R.A."/>
            <person name="Jones S.J."/>
            <person name="Marra M.A."/>
            <person name="Douglas C.J."/>
            <person name="Ritland K."/>
            <person name="Bohlmann J."/>
        </authorList>
    </citation>
    <scope>NUCLEOTIDE SEQUENCE</scope>
    <source>
        <tissue evidence="1">Bark</tissue>
    </source>
</reference>